<dbReference type="InterPro" id="IPR016161">
    <property type="entry name" value="Ald_DH/histidinol_DH"/>
</dbReference>
<dbReference type="EMBL" id="AP024443">
    <property type="protein sequence ID" value="BCS17482.1"/>
    <property type="molecule type" value="Genomic_DNA"/>
</dbReference>
<dbReference type="PANTHER" id="PTHR11699">
    <property type="entry name" value="ALDEHYDE DEHYDROGENASE-RELATED"/>
    <property type="match status" value="1"/>
</dbReference>
<comment type="similarity">
    <text evidence="1 6">Belongs to the aldehyde dehydrogenase family.</text>
</comment>
<gene>
    <name evidence="8" type="ORF">APUU_10310S</name>
</gene>
<dbReference type="InterPro" id="IPR015590">
    <property type="entry name" value="Aldehyde_DH_dom"/>
</dbReference>
<reference evidence="8" key="2">
    <citation type="submission" date="2021-02" db="EMBL/GenBank/DDBJ databases">
        <title>Aspergillus puulaauensis MK2 genome sequence.</title>
        <authorList>
            <person name="Futagami T."/>
            <person name="Mori K."/>
            <person name="Kadooka C."/>
            <person name="Tanaka T."/>
        </authorList>
    </citation>
    <scope>NUCLEOTIDE SEQUENCE</scope>
    <source>
        <strain evidence="8">MK2</strain>
    </source>
</reference>
<dbReference type="CDD" id="cd07102">
    <property type="entry name" value="ALDH_EDX86601"/>
    <property type="match status" value="1"/>
</dbReference>
<dbReference type="GeneID" id="64967487"/>
<dbReference type="PROSITE" id="PS00687">
    <property type="entry name" value="ALDEHYDE_DEHYDR_GLU"/>
    <property type="match status" value="1"/>
</dbReference>
<proteinExistence type="inferred from homology"/>
<organism evidence="8 9">
    <name type="scientific">Aspergillus puulaauensis</name>
    <dbReference type="NCBI Taxonomy" id="1220207"/>
    <lineage>
        <taxon>Eukaryota</taxon>
        <taxon>Fungi</taxon>
        <taxon>Dikarya</taxon>
        <taxon>Ascomycota</taxon>
        <taxon>Pezizomycotina</taxon>
        <taxon>Eurotiomycetes</taxon>
        <taxon>Eurotiomycetidae</taxon>
        <taxon>Eurotiales</taxon>
        <taxon>Aspergillaceae</taxon>
        <taxon>Aspergillus</taxon>
    </lineage>
</organism>
<evidence type="ECO:0000256" key="1">
    <source>
        <dbReference type="ARBA" id="ARBA00009986"/>
    </source>
</evidence>
<evidence type="ECO:0000256" key="2">
    <source>
        <dbReference type="ARBA" id="ARBA00023002"/>
    </source>
</evidence>
<dbReference type="InterPro" id="IPR016162">
    <property type="entry name" value="Ald_DH_N"/>
</dbReference>
<dbReference type="RefSeq" id="XP_041549676.1">
    <property type="nucleotide sequence ID" value="XM_041699375.1"/>
</dbReference>
<dbReference type="InterPro" id="IPR016163">
    <property type="entry name" value="Ald_DH_C"/>
</dbReference>
<comment type="catalytic activity">
    <reaction evidence="4">
        <text>an aldehyde + NAD(+) + H2O = a carboxylate + NADH + 2 H(+)</text>
        <dbReference type="Rhea" id="RHEA:16185"/>
        <dbReference type="ChEBI" id="CHEBI:15377"/>
        <dbReference type="ChEBI" id="CHEBI:15378"/>
        <dbReference type="ChEBI" id="CHEBI:17478"/>
        <dbReference type="ChEBI" id="CHEBI:29067"/>
        <dbReference type="ChEBI" id="CHEBI:57540"/>
        <dbReference type="ChEBI" id="CHEBI:57945"/>
        <dbReference type="EC" id="1.2.1.3"/>
    </reaction>
</comment>
<evidence type="ECO:0000313" key="8">
    <source>
        <dbReference type="EMBL" id="BCS17482.1"/>
    </source>
</evidence>
<dbReference type="FunFam" id="3.40.309.10:FF:000009">
    <property type="entry name" value="Aldehyde dehydrogenase A"/>
    <property type="match status" value="1"/>
</dbReference>
<evidence type="ECO:0000256" key="6">
    <source>
        <dbReference type="RuleBase" id="RU003345"/>
    </source>
</evidence>
<protein>
    <recommendedName>
        <fullName evidence="3">aldehyde dehydrogenase (NAD(+))</fullName>
        <ecNumber evidence="3">1.2.1.3</ecNumber>
    </recommendedName>
</protein>
<dbReference type="GO" id="GO:0004029">
    <property type="term" value="F:aldehyde dehydrogenase (NAD+) activity"/>
    <property type="evidence" value="ECO:0007669"/>
    <property type="project" value="UniProtKB-EC"/>
</dbReference>
<dbReference type="AlphaFoldDB" id="A0A7R7X9T0"/>
<evidence type="ECO:0000313" key="9">
    <source>
        <dbReference type="Proteomes" id="UP000654913"/>
    </source>
</evidence>
<evidence type="ECO:0000256" key="3">
    <source>
        <dbReference type="ARBA" id="ARBA00024226"/>
    </source>
</evidence>
<evidence type="ECO:0000259" key="7">
    <source>
        <dbReference type="Pfam" id="PF00171"/>
    </source>
</evidence>
<dbReference type="Gene3D" id="3.40.605.10">
    <property type="entry name" value="Aldehyde Dehydrogenase, Chain A, domain 1"/>
    <property type="match status" value="1"/>
</dbReference>
<dbReference type="InterPro" id="IPR029510">
    <property type="entry name" value="Ald_DH_CS_GLU"/>
</dbReference>
<dbReference type="OrthoDB" id="310895at2759"/>
<dbReference type="SUPFAM" id="SSF53720">
    <property type="entry name" value="ALDH-like"/>
    <property type="match status" value="1"/>
</dbReference>
<keyword evidence="9" id="KW-1185">Reference proteome</keyword>
<dbReference type="Pfam" id="PF00171">
    <property type="entry name" value="Aldedh"/>
    <property type="match status" value="1"/>
</dbReference>
<reference evidence="8" key="1">
    <citation type="submission" date="2021-01" db="EMBL/GenBank/DDBJ databases">
        <authorList>
            <consortium name="Aspergillus puulaauensis MK2 genome sequencing consortium"/>
            <person name="Kazuki M."/>
            <person name="Futagami T."/>
        </authorList>
    </citation>
    <scope>NUCLEOTIDE SEQUENCE</scope>
    <source>
        <strain evidence="8">MK2</strain>
    </source>
</reference>
<dbReference type="KEGG" id="apuu:APUU_10310S"/>
<feature type="active site" evidence="5">
    <location>
        <position position="232"/>
    </location>
</feature>
<dbReference type="Proteomes" id="UP000654913">
    <property type="component" value="Chromosome 1"/>
</dbReference>
<evidence type="ECO:0000256" key="4">
    <source>
        <dbReference type="ARBA" id="ARBA00049194"/>
    </source>
</evidence>
<dbReference type="EC" id="1.2.1.3" evidence="3"/>
<dbReference type="Gene3D" id="3.40.309.10">
    <property type="entry name" value="Aldehyde Dehydrogenase, Chain A, domain 2"/>
    <property type="match status" value="1"/>
</dbReference>
<feature type="domain" description="Aldehyde dehydrogenase" evidence="7">
    <location>
        <begin position="3"/>
        <end position="458"/>
    </location>
</feature>
<name>A0A7R7X9T0_9EURO</name>
<evidence type="ECO:0000256" key="5">
    <source>
        <dbReference type="PROSITE-ProRule" id="PRU10007"/>
    </source>
</evidence>
<sequence>MSNQIRTISPSTGEAIFEHPGHSISQVRQIANVAKDACHSFRSLILGERKAIVAKFLTILSENKEKLASELTQQMGRPISYTAGEIDTACKRGNYLLSIADSSLRTIPGEPEEGFRRFVKKEPVGPVLISTAWNYPYLITINALIPALLAGNPVILRPSPQTPLVGDRLASYFHEAQLPKPFMQVIHCASCEVLGDITTIPEIKLVCYVGSTSGGLQLRTASARRLLPLNLELGGKDAAYVREDADLRYTAAQIVDGAVFNSGQSCCSIERVYVHSDVHDVFVEEVQRELAAYVVGDPTDRATTVGPVISNQAVRNIQGHIDDAVAKGAIDVTPNSPGLHSPPKLGSYIAPRVLTNVSHNMNVMRDETFGPVIPIMQVNNDQEAVAAMNDSEYGLTASVWTRDIQRGEALIDEIEAGTVFINRCDYPSPDLAWVGWKNSGLGSSLGPQAFDAFYKLKSFHIRESQC</sequence>
<keyword evidence="2 6" id="KW-0560">Oxidoreductase</keyword>
<accession>A0A7R7X9T0</accession>